<protein>
    <submittedName>
        <fullName evidence="2">Holin</fullName>
    </submittedName>
</protein>
<feature type="transmembrane region" description="Helical" evidence="1">
    <location>
        <begin position="6"/>
        <end position="22"/>
    </location>
</feature>
<keyword evidence="1" id="KW-0812">Transmembrane</keyword>
<keyword evidence="1" id="KW-1133">Transmembrane helix</keyword>
<proteinExistence type="predicted"/>
<organism evidence="2">
    <name type="scientific">Myoviridae sp. ctPSW2</name>
    <dbReference type="NCBI Taxonomy" id="2826648"/>
    <lineage>
        <taxon>Viruses</taxon>
        <taxon>Duplodnaviria</taxon>
        <taxon>Heunggongvirae</taxon>
        <taxon>Uroviricota</taxon>
        <taxon>Caudoviricetes</taxon>
    </lineage>
</organism>
<evidence type="ECO:0000256" key="1">
    <source>
        <dbReference type="SAM" id="Phobius"/>
    </source>
</evidence>
<dbReference type="EMBL" id="BK014940">
    <property type="protein sequence ID" value="DAD83691.1"/>
    <property type="molecule type" value="Genomic_DNA"/>
</dbReference>
<keyword evidence="1" id="KW-0472">Membrane</keyword>
<feature type="transmembrane region" description="Helical" evidence="1">
    <location>
        <begin position="60"/>
        <end position="77"/>
    </location>
</feature>
<reference evidence="2" key="1">
    <citation type="journal article" date="2021" name="Proc. Natl. Acad. Sci. U.S.A.">
        <title>A Catalog of Tens of Thousands of Viruses from Human Metagenomes Reveals Hidden Associations with Chronic Diseases.</title>
        <authorList>
            <person name="Tisza M.J."/>
            <person name="Buck C.B."/>
        </authorList>
    </citation>
    <scope>NUCLEOTIDE SEQUENCE</scope>
    <source>
        <strain evidence="2">CtPSW2</strain>
    </source>
</reference>
<sequence length="96" mass="10564">MTPMQAAAIISLTAAGAWRILFFDTRGRTHKPLISFIAWLKFAWMIGLMIAVIFKLYSAAVWGLIFGLALHTGALIWHGGNVNSILPTSTKHQTNP</sequence>
<name>A0A8S5MP36_9CAUD</name>
<accession>A0A8S5MP36</accession>
<dbReference type="Pfam" id="PF05449">
    <property type="entry name" value="Phage_holin_3_7"/>
    <property type="match status" value="1"/>
</dbReference>
<dbReference type="InterPro" id="IPR008473">
    <property type="entry name" value="Phage_holin_3_7"/>
</dbReference>
<evidence type="ECO:0000313" key="2">
    <source>
        <dbReference type="EMBL" id="DAD83691.1"/>
    </source>
</evidence>
<feature type="transmembrane region" description="Helical" evidence="1">
    <location>
        <begin position="34"/>
        <end position="54"/>
    </location>
</feature>